<name>A0ABP7PTH1_9BACT</name>
<organism evidence="2 3">
    <name type="scientific">Hymenobacter antarcticus</name>
    <dbReference type="NCBI Taxonomy" id="486270"/>
    <lineage>
        <taxon>Bacteria</taxon>
        <taxon>Pseudomonadati</taxon>
        <taxon>Bacteroidota</taxon>
        <taxon>Cytophagia</taxon>
        <taxon>Cytophagales</taxon>
        <taxon>Hymenobacteraceae</taxon>
        <taxon>Hymenobacter</taxon>
    </lineage>
</organism>
<protein>
    <submittedName>
        <fullName evidence="2">Uncharacterized protein</fullName>
    </submittedName>
</protein>
<dbReference type="Proteomes" id="UP001501556">
    <property type="component" value="Unassembled WGS sequence"/>
</dbReference>
<keyword evidence="1" id="KW-1133">Transmembrane helix</keyword>
<feature type="transmembrane region" description="Helical" evidence="1">
    <location>
        <begin position="134"/>
        <end position="152"/>
    </location>
</feature>
<dbReference type="EMBL" id="BAABDI010000007">
    <property type="protein sequence ID" value="GAA3969872.1"/>
    <property type="molecule type" value="Genomic_DNA"/>
</dbReference>
<keyword evidence="3" id="KW-1185">Reference proteome</keyword>
<gene>
    <name evidence="2" type="ORF">GCM10022407_14730</name>
</gene>
<reference evidence="3" key="1">
    <citation type="journal article" date="2019" name="Int. J. Syst. Evol. Microbiol.">
        <title>The Global Catalogue of Microorganisms (GCM) 10K type strain sequencing project: providing services to taxonomists for standard genome sequencing and annotation.</title>
        <authorList>
            <consortium name="The Broad Institute Genomics Platform"/>
            <consortium name="The Broad Institute Genome Sequencing Center for Infectious Disease"/>
            <person name="Wu L."/>
            <person name="Ma J."/>
        </authorList>
    </citation>
    <scope>NUCLEOTIDE SEQUENCE [LARGE SCALE GENOMIC DNA]</scope>
    <source>
        <strain evidence="3">JCM 17217</strain>
    </source>
</reference>
<proteinExistence type="predicted"/>
<feature type="transmembrane region" description="Helical" evidence="1">
    <location>
        <begin position="92"/>
        <end position="114"/>
    </location>
</feature>
<evidence type="ECO:0000256" key="1">
    <source>
        <dbReference type="SAM" id="Phobius"/>
    </source>
</evidence>
<sequence length="153" mass="16184">MGDVDFDEQNGLVVRIGKDDIGPAHEIHPAGLDHEGLLRSLKIKPTRCVFVHRAFEVHMGGFYHAGVVQGLDGPLVPFRAAWEDRRYLHPALLLQDGLGLAVGIGFVAVVTMLAQSPHLGLVTEMPGLVDVAVAQANGFAAAAAGVVFAVFIG</sequence>
<accession>A0ABP7PTH1</accession>
<comment type="caution">
    <text evidence="2">The sequence shown here is derived from an EMBL/GenBank/DDBJ whole genome shotgun (WGS) entry which is preliminary data.</text>
</comment>
<keyword evidence="1" id="KW-0812">Transmembrane</keyword>
<evidence type="ECO:0000313" key="3">
    <source>
        <dbReference type="Proteomes" id="UP001501556"/>
    </source>
</evidence>
<keyword evidence="1" id="KW-0472">Membrane</keyword>
<evidence type="ECO:0000313" key="2">
    <source>
        <dbReference type="EMBL" id="GAA3969872.1"/>
    </source>
</evidence>